<sequence length="66" mass="7316">MTPGISRMPLQRTLAGSWAAFWCLLSFLTSLMFPFPWLTSSLCQNSTMIATIASLSLSVLVCRCKK</sequence>
<feature type="non-terminal residue" evidence="2">
    <location>
        <position position="66"/>
    </location>
</feature>
<keyword evidence="1" id="KW-0472">Membrane</keyword>
<feature type="non-terminal residue" evidence="2">
    <location>
        <position position="1"/>
    </location>
</feature>
<evidence type="ECO:0000313" key="2">
    <source>
        <dbReference type="EMBL" id="KAG5177764.1"/>
    </source>
</evidence>
<feature type="transmembrane region" description="Helical" evidence="1">
    <location>
        <begin position="12"/>
        <end position="35"/>
    </location>
</feature>
<evidence type="ECO:0000313" key="3">
    <source>
        <dbReference type="Proteomes" id="UP000664859"/>
    </source>
</evidence>
<keyword evidence="3" id="KW-1185">Reference proteome</keyword>
<dbReference type="EMBL" id="JAFCMP010000522">
    <property type="protein sequence ID" value="KAG5177764.1"/>
    <property type="molecule type" value="Genomic_DNA"/>
</dbReference>
<comment type="caution">
    <text evidence="2">The sequence shown here is derived from an EMBL/GenBank/DDBJ whole genome shotgun (WGS) entry which is preliminary data.</text>
</comment>
<organism evidence="2 3">
    <name type="scientific">Tribonema minus</name>
    <dbReference type="NCBI Taxonomy" id="303371"/>
    <lineage>
        <taxon>Eukaryota</taxon>
        <taxon>Sar</taxon>
        <taxon>Stramenopiles</taxon>
        <taxon>Ochrophyta</taxon>
        <taxon>PX clade</taxon>
        <taxon>Xanthophyceae</taxon>
        <taxon>Tribonematales</taxon>
        <taxon>Tribonemataceae</taxon>
        <taxon>Tribonema</taxon>
    </lineage>
</organism>
<gene>
    <name evidence="2" type="ORF">JKP88DRAFT_226261</name>
</gene>
<feature type="transmembrane region" description="Helical" evidence="1">
    <location>
        <begin position="47"/>
        <end position="64"/>
    </location>
</feature>
<keyword evidence="1" id="KW-1133">Transmembrane helix</keyword>
<evidence type="ECO:0000256" key="1">
    <source>
        <dbReference type="SAM" id="Phobius"/>
    </source>
</evidence>
<name>A0A835YM64_9STRA</name>
<keyword evidence="1" id="KW-0812">Transmembrane</keyword>
<accession>A0A835YM64</accession>
<protein>
    <submittedName>
        <fullName evidence="2">Uncharacterized protein</fullName>
    </submittedName>
</protein>
<proteinExistence type="predicted"/>
<reference evidence="2" key="1">
    <citation type="submission" date="2021-02" db="EMBL/GenBank/DDBJ databases">
        <title>First Annotated Genome of the Yellow-green Alga Tribonema minus.</title>
        <authorList>
            <person name="Mahan K.M."/>
        </authorList>
    </citation>
    <scope>NUCLEOTIDE SEQUENCE</scope>
    <source>
        <strain evidence="2">UTEX B ZZ1240</strain>
    </source>
</reference>
<dbReference type="AlphaFoldDB" id="A0A835YM64"/>
<dbReference type="Proteomes" id="UP000664859">
    <property type="component" value="Unassembled WGS sequence"/>
</dbReference>